<dbReference type="InterPro" id="IPR023375">
    <property type="entry name" value="ADC_dom_sf"/>
</dbReference>
<dbReference type="PANTHER" id="PTHR39186">
    <property type="entry name" value="DUF2071 FAMILY PROTEIN"/>
    <property type="match status" value="1"/>
</dbReference>
<evidence type="ECO:0000313" key="1">
    <source>
        <dbReference type="EMBL" id="NYF53211.1"/>
    </source>
</evidence>
<evidence type="ECO:0008006" key="3">
    <source>
        <dbReference type="Google" id="ProtNLM"/>
    </source>
</evidence>
<dbReference type="Proteomes" id="UP000534186">
    <property type="component" value="Unassembled WGS sequence"/>
</dbReference>
<proteinExistence type="predicted"/>
<gene>
    <name evidence="1" type="ORF">HDF12_003610</name>
</gene>
<dbReference type="Gene3D" id="2.40.400.10">
    <property type="entry name" value="Acetoacetate decarboxylase-like"/>
    <property type="match status" value="1"/>
</dbReference>
<comment type="caution">
    <text evidence="1">The sequence shown here is derived from an EMBL/GenBank/DDBJ whole genome shotgun (WGS) entry which is preliminary data.</text>
</comment>
<dbReference type="AlphaFoldDB" id="A0A7Y9NPP3"/>
<evidence type="ECO:0000313" key="2">
    <source>
        <dbReference type="Proteomes" id="UP000534186"/>
    </source>
</evidence>
<dbReference type="SUPFAM" id="SSF160104">
    <property type="entry name" value="Acetoacetate decarboxylase-like"/>
    <property type="match status" value="1"/>
</dbReference>
<dbReference type="EMBL" id="JACCCV010000002">
    <property type="protein sequence ID" value="NYF53211.1"/>
    <property type="molecule type" value="Genomic_DNA"/>
</dbReference>
<dbReference type="InterPro" id="IPR018644">
    <property type="entry name" value="DUF2071"/>
</dbReference>
<accession>A0A7Y9NPP3</accession>
<dbReference type="Pfam" id="PF09844">
    <property type="entry name" value="DUF2071"/>
    <property type="match status" value="1"/>
</dbReference>
<sequence>MDVLSAVEHRPYALPAGRWRMGQRWNDLLFAHWPIAVDAMARLLPDELEVDSFDGWAWAGVVPFWMDRVRTRALGQRCVTVPGTASFCELNLRTYVRSRTTGLRGVYFFSLDAASALAVVGARTLFHLPYFLADMQRETAEDGTIEYRSRRLLTGRNVRFEASYRGLGEVAGPSVYGTLEHFLTERYCLFTPHGRKVLVGHIHHLPWPLERAEAEIRVNELPAAHGITLPDRAPVLHFARELHVYIWSLREDGSQNPLNGFV</sequence>
<reference evidence="1 2" key="1">
    <citation type="submission" date="2020-07" db="EMBL/GenBank/DDBJ databases">
        <title>Genomic Encyclopedia of Type Strains, Phase IV (KMG-V): Genome sequencing to study the core and pangenomes of soil and plant-associated prokaryotes.</title>
        <authorList>
            <person name="Whitman W."/>
        </authorList>
    </citation>
    <scope>NUCLEOTIDE SEQUENCE [LARGE SCALE GENOMIC DNA]</scope>
    <source>
        <strain evidence="1 2">M8UP30</strain>
    </source>
</reference>
<protein>
    <recommendedName>
        <fullName evidence="3">DUF2071 domain-containing protein</fullName>
    </recommendedName>
</protein>
<name>A0A7Y9NPP3_9BACT</name>
<organism evidence="1 2">
    <name type="scientific">Tunturiibacter lichenicola</name>
    <dbReference type="NCBI Taxonomy" id="2051959"/>
    <lineage>
        <taxon>Bacteria</taxon>
        <taxon>Pseudomonadati</taxon>
        <taxon>Acidobacteriota</taxon>
        <taxon>Terriglobia</taxon>
        <taxon>Terriglobales</taxon>
        <taxon>Acidobacteriaceae</taxon>
        <taxon>Tunturiibacter</taxon>
    </lineage>
</organism>
<dbReference type="PANTHER" id="PTHR39186:SF1">
    <property type="entry name" value="DUF2071 DOMAIN-CONTAINING PROTEIN"/>
    <property type="match status" value="1"/>
</dbReference>